<proteinExistence type="predicted"/>
<comment type="caution">
    <text evidence="1">The sequence shown here is derived from an EMBL/GenBank/DDBJ whole genome shotgun (WGS) entry which is preliminary data.</text>
</comment>
<protein>
    <submittedName>
        <fullName evidence="1">Uncharacterized protein</fullName>
    </submittedName>
</protein>
<feature type="non-terminal residue" evidence="1">
    <location>
        <position position="1"/>
    </location>
</feature>
<organism evidence="1">
    <name type="scientific">marine sediment metagenome</name>
    <dbReference type="NCBI Taxonomy" id="412755"/>
    <lineage>
        <taxon>unclassified sequences</taxon>
        <taxon>metagenomes</taxon>
        <taxon>ecological metagenomes</taxon>
    </lineage>
</organism>
<dbReference type="AlphaFoldDB" id="X1CBZ4"/>
<evidence type="ECO:0000313" key="1">
    <source>
        <dbReference type="EMBL" id="GAH05751.1"/>
    </source>
</evidence>
<dbReference type="EMBL" id="BART01035818">
    <property type="protein sequence ID" value="GAH05751.1"/>
    <property type="molecule type" value="Genomic_DNA"/>
</dbReference>
<name>X1CBZ4_9ZZZZ</name>
<reference evidence="1" key="1">
    <citation type="journal article" date="2014" name="Front. Microbiol.">
        <title>High frequency of phylogenetically diverse reductive dehalogenase-homologous genes in deep subseafloor sedimentary metagenomes.</title>
        <authorList>
            <person name="Kawai M."/>
            <person name="Futagami T."/>
            <person name="Toyoda A."/>
            <person name="Takaki Y."/>
            <person name="Nishi S."/>
            <person name="Hori S."/>
            <person name="Arai W."/>
            <person name="Tsubouchi T."/>
            <person name="Morono Y."/>
            <person name="Uchiyama I."/>
            <person name="Ito T."/>
            <person name="Fujiyama A."/>
            <person name="Inagaki F."/>
            <person name="Takami H."/>
        </authorList>
    </citation>
    <scope>NUCLEOTIDE SEQUENCE</scope>
    <source>
        <strain evidence="1">Expedition CK06-06</strain>
    </source>
</reference>
<accession>X1CBZ4</accession>
<gene>
    <name evidence="1" type="ORF">S01H4_60658</name>
</gene>
<sequence length="57" mass="6777">WPARTEQYVRAGSTQWQKEKERRISDFGLLITRTRIAHAPAAREVFTHYVRSNVEDF</sequence>